<keyword evidence="2" id="KW-1185">Reference proteome</keyword>
<name>A0A484MV87_9ASTE</name>
<organism evidence="1 2">
    <name type="scientific">Cuscuta campestris</name>
    <dbReference type="NCBI Taxonomy" id="132261"/>
    <lineage>
        <taxon>Eukaryota</taxon>
        <taxon>Viridiplantae</taxon>
        <taxon>Streptophyta</taxon>
        <taxon>Embryophyta</taxon>
        <taxon>Tracheophyta</taxon>
        <taxon>Spermatophyta</taxon>
        <taxon>Magnoliopsida</taxon>
        <taxon>eudicotyledons</taxon>
        <taxon>Gunneridae</taxon>
        <taxon>Pentapetalae</taxon>
        <taxon>asterids</taxon>
        <taxon>lamiids</taxon>
        <taxon>Solanales</taxon>
        <taxon>Convolvulaceae</taxon>
        <taxon>Cuscuteae</taxon>
        <taxon>Cuscuta</taxon>
        <taxon>Cuscuta subgen. Grammica</taxon>
        <taxon>Cuscuta sect. Cleistogrammica</taxon>
    </lineage>
</organism>
<dbReference type="AlphaFoldDB" id="A0A484MV87"/>
<dbReference type="EMBL" id="OOIL02004490">
    <property type="protein sequence ID" value="VFQ92367.1"/>
    <property type="molecule type" value="Genomic_DNA"/>
</dbReference>
<reference evidence="1 2" key="1">
    <citation type="submission" date="2018-04" db="EMBL/GenBank/DDBJ databases">
        <authorList>
            <person name="Vogel A."/>
        </authorList>
    </citation>
    <scope>NUCLEOTIDE SEQUENCE [LARGE SCALE GENOMIC DNA]</scope>
</reference>
<accession>A0A484MV87</accession>
<feature type="non-terminal residue" evidence="1">
    <location>
        <position position="1"/>
    </location>
</feature>
<evidence type="ECO:0000313" key="2">
    <source>
        <dbReference type="Proteomes" id="UP000595140"/>
    </source>
</evidence>
<protein>
    <submittedName>
        <fullName evidence="1">Uncharacterized protein</fullName>
    </submittedName>
</protein>
<sequence>RGNKVWAEKGRKMSHC</sequence>
<gene>
    <name evidence="1" type="ORF">CCAM_LOCUS34143</name>
</gene>
<dbReference type="Proteomes" id="UP000595140">
    <property type="component" value="Unassembled WGS sequence"/>
</dbReference>
<proteinExistence type="predicted"/>
<evidence type="ECO:0000313" key="1">
    <source>
        <dbReference type="EMBL" id="VFQ92367.1"/>
    </source>
</evidence>